<dbReference type="InterPro" id="IPR029068">
    <property type="entry name" value="Glyas_Bleomycin-R_OHBP_Dase"/>
</dbReference>
<protein>
    <submittedName>
        <fullName evidence="1">Uncharacterized protein</fullName>
    </submittedName>
</protein>
<dbReference type="OrthoDB" id="9806473at2"/>
<evidence type="ECO:0000313" key="1">
    <source>
        <dbReference type="EMBL" id="AWB83553.1"/>
    </source>
</evidence>
<dbReference type="KEGG" id="clia:C3E79_02820"/>
<organism evidence="1 2">
    <name type="scientific">Corynebacterium liangguodongii</name>
    <dbReference type="NCBI Taxonomy" id="2079535"/>
    <lineage>
        <taxon>Bacteria</taxon>
        <taxon>Bacillati</taxon>
        <taxon>Actinomycetota</taxon>
        <taxon>Actinomycetes</taxon>
        <taxon>Mycobacteriales</taxon>
        <taxon>Corynebacteriaceae</taxon>
        <taxon>Corynebacterium</taxon>
    </lineage>
</organism>
<accession>A0A2S0WCR3</accession>
<proteinExistence type="predicted"/>
<keyword evidence="2" id="KW-1185">Reference proteome</keyword>
<gene>
    <name evidence="1" type="ORF">C3E79_02820</name>
</gene>
<reference evidence="2" key="1">
    <citation type="submission" date="2018-01" db="EMBL/GenBank/DDBJ databases">
        <authorList>
            <person name="Li J."/>
        </authorList>
    </citation>
    <scope>NUCLEOTIDE SEQUENCE [LARGE SCALE GENOMIC DNA]</scope>
    <source>
        <strain evidence="2">2184</strain>
    </source>
</reference>
<dbReference type="RefSeq" id="WP_108403543.1">
    <property type="nucleotide sequence ID" value="NZ_CP026948.1"/>
</dbReference>
<sequence length="119" mass="13239">MQRIIQTVWCSDDDAAERVSPRLLFAGPAFRRVGEARALYTETFPASRVHLQPAECAVAYSEVDAWWDALASIPGPCGWMRDPVGLSWQIVPENYRSLLGTPGAFERASRMGTIVIEEV</sequence>
<dbReference type="Gene3D" id="3.10.180.10">
    <property type="entry name" value="2,3-Dihydroxybiphenyl 1,2-Dioxygenase, domain 1"/>
    <property type="match status" value="1"/>
</dbReference>
<dbReference type="SUPFAM" id="SSF54593">
    <property type="entry name" value="Glyoxalase/Bleomycin resistance protein/Dihydroxybiphenyl dioxygenase"/>
    <property type="match status" value="1"/>
</dbReference>
<dbReference type="Proteomes" id="UP000244754">
    <property type="component" value="Chromosome"/>
</dbReference>
<dbReference type="EMBL" id="CP026948">
    <property type="protein sequence ID" value="AWB83553.1"/>
    <property type="molecule type" value="Genomic_DNA"/>
</dbReference>
<evidence type="ECO:0000313" key="2">
    <source>
        <dbReference type="Proteomes" id="UP000244754"/>
    </source>
</evidence>
<dbReference type="AlphaFoldDB" id="A0A2S0WCR3"/>
<name>A0A2S0WCR3_9CORY</name>